<dbReference type="InterPro" id="IPR035905">
    <property type="entry name" value="Barstar-like_sf"/>
</dbReference>
<name>A0A1R1I2C4_9RHOO</name>
<evidence type="ECO:0000313" key="3">
    <source>
        <dbReference type="EMBL" id="OMG52865.1"/>
    </source>
</evidence>
<comment type="similarity">
    <text evidence="1">Belongs to the barstar family.</text>
</comment>
<evidence type="ECO:0000259" key="2">
    <source>
        <dbReference type="Pfam" id="PF01337"/>
    </source>
</evidence>
<proteinExistence type="inferred from homology"/>
<protein>
    <recommendedName>
        <fullName evidence="2">Barstar (barnase inhibitor) domain-containing protein</fullName>
    </recommendedName>
</protein>
<evidence type="ECO:0000256" key="1">
    <source>
        <dbReference type="ARBA" id="ARBA00006845"/>
    </source>
</evidence>
<gene>
    <name evidence="3" type="ORF">BJN45_11410</name>
</gene>
<dbReference type="SUPFAM" id="SSF52038">
    <property type="entry name" value="Barstar-related"/>
    <property type="match status" value="1"/>
</dbReference>
<dbReference type="AlphaFoldDB" id="A0A1R1I2C4"/>
<dbReference type="Proteomes" id="UP000187526">
    <property type="component" value="Unassembled WGS sequence"/>
</dbReference>
<feature type="domain" description="Barstar (barnase inhibitor)" evidence="2">
    <location>
        <begin position="2"/>
        <end position="92"/>
    </location>
</feature>
<dbReference type="Pfam" id="PF01337">
    <property type="entry name" value="Barstar"/>
    <property type="match status" value="1"/>
</dbReference>
<evidence type="ECO:0000313" key="4">
    <source>
        <dbReference type="Proteomes" id="UP000187526"/>
    </source>
</evidence>
<dbReference type="EMBL" id="MTHD01000004">
    <property type="protein sequence ID" value="OMG52865.1"/>
    <property type="molecule type" value="Genomic_DNA"/>
</dbReference>
<sequence>MADITVDVKKCQKTTDLLHHLGEALNFPDWYGANFDALFDCLCEASEPSCILLSGLANFATRQPQDFAILLEVLHAACAARAEAEAPLTILIDTPAANVAPWPDA</sequence>
<comment type="caution">
    <text evidence="3">The sequence shown here is derived from an EMBL/GenBank/DDBJ whole genome shotgun (WGS) entry which is preliminary data.</text>
</comment>
<reference evidence="3 4" key="1">
    <citation type="submission" date="2016-10" db="EMBL/GenBank/DDBJ databases">
        <title>Alkaliphiles isolated from bioreactors.</title>
        <authorList>
            <person name="Salah Z."/>
            <person name="Rout S.P."/>
            <person name="Humphreys P.N."/>
        </authorList>
    </citation>
    <scope>NUCLEOTIDE SEQUENCE [LARGE SCALE GENOMIC DNA]</scope>
    <source>
        <strain evidence="3 4">ZS02</strain>
    </source>
</reference>
<accession>A0A1R1I2C4</accession>
<dbReference type="InterPro" id="IPR000468">
    <property type="entry name" value="Barstar"/>
</dbReference>
<dbReference type="STRING" id="418702.BJN45_11410"/>
<organism evidence="3 4">
    <name type="scientific">Azonexus hydrophilus</name>
    <dbReference type="NCBI Taxonomy" id="418702"/>
    <lineage>
        <taxon>Bacteria</taxon>
        <taxon>Pseudomonadati</taxon>
        <taxon>Pseudomonadota</taxon>
        <taxon>Betaproteobacteria</taxon>
        <taxon>Rhodocyclales</taxon>
        <taxon>Azonexaceae</taxon>
        <taxon>Azonexus</taxon>
    </lineage>
</organism>
<dbReference type="Gene3D" id="3.30.370.10">
    <property type="entry name" value="Barstar-like"/>
    <property type="match status" value="1"/>
</dbReference>
<keyword evidence="4" id="KW-1185">Reference proteome</keyword>